<dbReference type="Proteomes" id="UP000295705">
    <property type="component" value="Unassembled WGS sequence"/>
</dbReference>
<keyword evidence="2" id="KW-1185">Reference proteome</keyword>
<dbReference type="OrthoDB" id="3431870at2"/>
<evidence type="ECO:0000313" key="1">
    <source>
        <dbReference type="EMBL" id="TDQ65542.1"/>
    </source>
</evidence>
<dbReference type="RefSeq" id="WP_133824888.1">
    <property type="nucleotide sequence ID" value="NZ_BAABHR010000019.1"/>
</dbReference>
<dbReference type="EMBL" id="SNYO01000001">
    <property type="protein sequence ID" value="TDQ65542.1"/>
    <property type="molecule type" value="Genomic_DNA"/>
</dbReference>
<comment type="caution">
    <text evidence="1">The sequence shown here is derived from an EMBL/GenBank/DDBJ whole genome shotgun (WGS) entry which is preliminary data.</text>
</comment>
<accession>A0A4R6VNT1</accession>
<reference evidence="1 2" key="1">
    <citation type="submission" date="2019-03" db="EMBL/GenBank/DDBJ databases">
        <title>Genomic Encyclopedia of Type Strains, Phase IV (KMG-IV): sequencing the most valuable type-strain genomes for metagenomic binning, comparative biology and taxonomic classification.</title>
        <authorList>
            <person name="Goeker M."/>
        </authorList>
    </citation>
    <scope>NUCLEOTIDE SEQUENCE [LARGE SCALE GENOMIC DNA]</scope>
    <source>
        <strain evidence="1 2">DSM 45775</strain>
    </source>
</reference>
<protein>
    <submittedName>
        <fullName evidence="1">Uncharacterized protein</fullName>
    </submittedName>
</protein>
<dbReference type="AlphaFoldDB" id="A0A4R6VNT1"/>
<organism evidence="1 2">
    <name type="scientific">Actinomycetospora succinea</name>
    <dbReference type="NCBI Taxonomy" id="663603"/>
    <lineage>
        <taxon>Bacteria</taxon>
        <taxon>Bacillati</taxon>
        <taxon>Actinomycetota</taxon>
        <taxon>Actinomycetes</taxon>
        <taxon>Pseudonocardiales</taxon>
        <taxon>Pseudonocardiaceae</taxon>
        <taxon>Actinomycetospora</taxon>
    </lineage>
</organism>
<proteinExistence type="predicted"/>
<evidence type="ECO:0000313" key="2">
    <source>
        <dbReference type="Proteomes" id="UP000295705"/>
    </source>
</evidence>
<gene>
    <name evidence="1" type="ORF">EV188_101794</name>
</gene>
<name>A0A4R6VNT1_9PSEU</name>
<sequence length="72" mass="8367">MSEDRAPDIEFRASVRARRLRFHAEPRVEIDATRSGSRRTNLPDEVEAHVTYSDVQVDEAILSWLEEPDERS</sequence>